<keyword evidence="2" id="KW-1185">Reference proteome</keyword>
<gene>
    <name evidence="1" type="ORF">SCUD_LOCUS8696</name>
</gene>
<proteinExistence type="predicted"/>
<reference evidence="3" key="1">
    <citation type="submission" date="2016-06" db="UniProtKB">
        <authorList>
            <consortium name="WormBaseParasite"/>
        </authorList>
    </citation>
    <scope>IDENTIFICATION</scope>
</reference>
<dbReference type="AlphaFoldDB" id="A0A183K133"/>
<evidence type="ECO:0000313" key="3">
    <source>
        <dbReference type="WBParaSite" id="SCUD_0000869601-mRNA-1"/>
    </source>
</evidence>
<evidence type="ECO:0000313" key="2">
    <source>
        <dbReference type="Proteomes" id="UP000279833"/>
    </source>
</evidence>
<accession>A0A183K133</accession>
<name>A0A183K133_9TREM</name>
<evidence type="ECO:0000313" key="1">
    <source>
        <dbReference type="EMBL" id="VDP32034.1"/>
    </source>
</evidence>
<dbReference type="WBParaSite" id="SCUD_0000869601-mRNA-1">
    <property type="protein sequence ID" value="SCUD_0000869601-mRNA-1"/>
    <property type="gene ID" value="SCUD_0000869601"/>
</dbReference>
<dbReference type="Proteomes" id="UP000279833">
    <property type="component" value="Unassembled WGS sequence"/>
</dbReference>
<protein>
    <submittedName>
        <fullName evidence="3">Tnp_DDE_dom domain-containing protein</fullName>
    </submittedName>
</protein>
<sequence length="89" mass="10413">MRRRLTIWIEASYGTFFDTILYLRDRHHNTVFLRRNTLQSRTRRTADRRIPITIDGGTMEEAEHTTYLSRIINEQGGFDVGVKARTGNA</sequence>
<dbReference type="EMBL" id="UZAK01032865">
    <property type="protein sequence ID" value="VDP32034.1"/>
    <property type="molecule type" value="Genomic_DNA"/>
</dbReference>
<organism evidence="3">
    <name type="scientific">Schistosoma curassoni</name>
    <dbReference type="NCBI Taxonomy" id="6186"/>
    <lineage>
        <taxon>Eukaryota</taxon>
        <taxon>Metazoa</taxon>
        <taxon>Spiralia</taxon>
        <taxon>Lophotrochozoa</taxon>
        <taxon>Platyhelminthes</taxon>
        <taxon>Trematoda</taxon>
        <taxon>Digenea</taxon>
        <taxon>Strigeidida</taxon>
        <taxon>Schistosomatoidea</taxon>
        <taxon>Schistosomatidae</taxon>
        <taxon>Schistosoma</taxon>
    </lineage>
</organism>
<reference evidence="1 2" key="2">
    <citation type="submission" date="2018-11" db="EMBL/GenBank/DDBJ databases">
        <authorList>
            <consortium name="Pathogen Informatics"/>
        </authorList>
    </citation>
    <scope>NUCLEOTIDE SEQUENCE [LARGE SCALE GENOMIC DNA]</scope>
    <source>
        <strain evidence="1">Dakar</strain>
        <strain evidence="2">Dakar, Senegal</strain>
    </source>
</reference>